<feature type="compositionally biased region" description="Basic and acidic residues" evidence="1">
    <location>
        <begin position="10"/>
        <end position="24"/>
    </location>
</feature>
<feature type="compositionally biased region" description="Low complexity" evidence="1">
    <location>
        <begin position="259"/>
        <end position="274"/>
    </location>
</feature>
<dbReference type="OrthoDB" id="8965057at2759"/>
<feature type="compositionally biased region" description="Polar residues" evidence="1">
    <location>
        <begin position="609"/>
        <end position="627"/>
    </location>
</feature>
<feature type="region of interest" description="Disordered" evidence="1">
    <location>
        <begin position="87"/>
        <end position="108"/>
    </location>
</feature>
<protein>
    <submittedName>
        <fullName evidence="2">Uncharacterized protein</fullName>
    </submittedName>
</protein>
<feature type="region of interest" description="Disordered" evidence="1">
    <location>
        <begin position="332"/>
        <end position="356"/>
    </location>
</feature>
<dbReference type="AlphaFoldDB" id="F4WKM6"/>
<dbReference type="InParanoid" id="F4WKM6"/>
<sequence>MQPPNLRAYPKNEKQPIAQDRKQTIYDPHRNIQYYDNGKNLFDQQKITNYEYHQRVCNYQTVHMHNARNQQFSSSARDINQQHQFHTLPTRRSQREIEPPRSITPDITRGLGHGSLSSMHMLAKQSQQRVTVVENEQARHVLHVDTERKNLEQEDTRGKFVQNQPQSIVDVRNRFATPLNQAALGYRFFASSPANDSLTKSSNADILRNNPISPIGHGGYDNSFKSSTPISYYGRSVPTVAERLALTTTAGNNCPSPVPTSSSSGRSTPIQTSSGRTTPTNLVLSPTKSTMSNEELFAAIHKSKKKLNIKLNENENENLSPCGSMNSVVKTPAGTRHSWSPESQKAFSEIPTTVQSPTSRMDFKRLLLQQSVKTNPMRLSAAEQLKLSRQQCQQQPQQLSPNTHQSPLAKVLSPRSVWRFQTPRTDVLSSTIIEDTVAEEKAMKPSPENTSPISRLNSKRQLDLCIDLPSHLHTIDYKTANNDRLTANKAPINELNFDPAIKSLNQNNHIRELITSTSDPTRTASAETSQDTSSVLSQNDIINTTIRCSKDILEFKSQDPVSALESRRISNQLARAQFLASTPTSANSSHNLYFSKRFRARSESPRHAVTQNVAPRSPSAPTLETAL</sequence>
<accession>F4WKM6</accession>
<dbReference type="Proteomes" id="UP000007755">
    <property type="component" value="Unassembled WGS sequence"/>
</dbReference>
<feature type="region of interest" description="Disordered" evidence="1">
    <location>
        <begin position="1"/>
        <end position="24"/>
    </location>
</feature>
<reference evidence="2" key="1">
    <citation type="submission" date="2011-02" db="EMBL/GenBank/DDBJ databases">
        <title>The genome of the leaf-cutting ant Acromyrmex echinatior suggests key adaptations to social evolution and fungus farming.</title>
        <authorList>
            <person name="Nygaard S."/>
            <person name="Zhang G."/>
        </authorList>
    </citation>
    <scope>NUCLEOTIDE SEQUENCE</scope>
</reference>
<gene>
    <name evidence="2" type="ORF">G5I_06295</name>
</gene>
<evidence type="ECO:0000256" key="1">
    <source>
        <dbReference type="SAM" id="MobiDB-lite"/>
    </source>
</evidence>
<dbReference type="eggNOG" id="ENOG502S7KW">
    <property type="taxonomic scope" value="Eukaryota"/>
</dbReference>
<dbReference type="STRING" id="103372.F4WKM6"/>
<proteinExistence type="predicted"/>
<organism evidence="3">
    <name type="scientific">Acromyrmex echinatior</name>
    <name type="common">Panamanian leafcutter ant</name>
    <name type="synonym">Acromyrmex octospinosus echinatior</name>
    <dbReference type="NCBI Taxonomy" id="103372"/>
    <lineage>
        <taxon>Eukaryota</taxon>
        <taxon>Metazoa</taxon>
        <taxon>Ecdysozoa</taxon>
        <taxon>Arthropoda</taxon>
        <taxon>Hexapoda</taxon>
        <taxon>Insecta</taxon>
        <taxon>Pterygota</taxon>
        <taxon>Neoptera</taxon>
        <taxon>Endopterygota</taxon>
        <taxon>Hymenoptera</taxon>
        <taxon>Apocrita</taxon>
        <taxon>Aculeata</taxon>
        <taxon>Formicoidea</taxon>
        <taxon>Formicidae</taxon>
        <taxon>Myrmicinae</taxon>
        <taxon>Acromyrmex</taxon>
    </lineage>
</organism>
<dbReference type="EMBL" id="GL888203">
    <property type="protein sequence ID" value="EGI65257.1"/>
    <property type="molecule type" value="Genomic_DNA"/>
</dbReference>
<feature type="compositionally biased region" description="Polar residues" evidence="1">
    <location>
        <begin position="275"/>
        <end position="286"/>
    </location>
</feature>
<feature type="compositionally biased region" description="Polar residues" evidence="1">
    <location>
        <begin position="337"/>
        <end position="356"/>
    </location>
</feature>
<feature type="region of interest" description="Disordered" evidence="1">
    <location>
        <begin position="248"/>
        <end position="286"/>
    </location>
</feature>
<feature type="region of interest" description="Disordered" evidence="1">
    <location>
        <begin position="383"/>
        <end position="408"/>
    </location>
</feature>
<keyword evidence="3" id="KW-1185">Reference proteome</keyword>
<feature type="compositionally biased region" description="Low complexity" evidence="1">
    <location>
        <begin position="384"/>
        <end position="399"/>
    </location>
</feature>
<evidence type="ECO:0000313" key="3">
    <source>
        <dbReference type="Proteomes" id="UP000007755"/>
    </source>
</evidence>
<name>F4WKM6_ACREC</name>
<feature type="region of interest" description="Disordered" evidence="1">
    <location>
        <begin position="599"/>
        <end position="627"/>
    </location>
</feature>
<evidence type="ECO:0000313" key="2">
    <source>
        <dbReference type="EMBL" id="EGI65257.1"/>
    </source>
</evidence>